<protein>
    <submittedName>
        <fullName evidence="2">Histidine kinase</fullName>
    </submittedName>
</protein>
<organism evidence="2 3">
    <name type="scientific">Geomonas limicola</name>
    <dbReference type="NCBI Taxonomy" id="2740186"/>
    <lineage>
        <taxon>Bacteria</taxon>
        <taxon>Pseudomonadati</taxon>
        <taxon>Thermodesulfobacteriota</taxon>
        <taxon>Desulfuromonadia</taxon>
        <taxon>Geobacterales</taxon>
        <taxon>Geobacteraceae</taxon>
        <taxon>Geomonas</taxon>
    </lineage>
</organism>
<dbReference type="InterPro" id="IPR003607">
    <property type="entry name" value="HD/PDEase_dom"/>
</dbReference>
<dbReference type="AlphaFoldDB" id="A0A6V8N3B0"/>
<proteinExistence type="predicted"/>
<evidence type="ECO:0000313" key="2">
    <source>
        <dbReference type="EMBL" id="GFO66454.1"/>
    </source>
</evidence>
<evidence type="ECO:0000313" key="3">
    <source>
        <dbReference type="Proteomes" id="UP000587586"/>
    </source>
</evidence>
<dbReference type="PANTHER" id="PTHR43155">
    <property type="entry name" value="CYCLIC DI-GMP PHOSPHODIESTERASE PA4108-RELATED"/>
    <property type="match status" value="1"/>
</dbReference>
<dbReference type="Proteomes" id="UP000587586">
    <property type="component" value="Unassembled WGS sequence"/>
</dbReference>
<accession>A0A6V8N3B0</accession>
<dbReference type="SUPFAM" id="SSF55781">
    <property type="entry name" value="GAF domain-like"/>
    <property type="match status" value="1"/>
</dbReference>
<dbReference type="RefSeq" id="WP_183358997.1">
    <property type="nucleotide sequence ID" value="NZ_BLXZ01000001.1"/>
</dbReference>
<dbReference type="Gene3D" id="1.10.3210.10">
    <property type="entry name" value="Hypothetical protein af1432"/>
    <property type="match status" value="1"/>
</dbReference>
<comment type="caution">
    <text evidence="2">The sequence shown here is derived from an EMBL/GenBank/DDBJ whole genome shotgun (WGS) entry which is preliminary data.</text>
</comment>
<dbReference type="PANTHER" id="PTHR43155:SF2">
    <property type="entry name" value="CYCLIC DI-GMP PHOSPHODIESTERASE PA4108"/>
    <property type="match status" value="1"/>
</dbReference>
<dbReference type="InterPro" id="IPR003018">
    <property type="entry name" value="GAF"/>
</dbReference>
<dbReference type="PROSITE" id="PS51832">
    <property type="entry name" value="HD_GYP"/>
    <property type="match status" value="1"/>
</dbReference>
<dbReference type="GO" id="GO:0016301">
    <property type="term" value="F:kinase activity"/>
    <property type="evidence" value="ECO:0007669"/>
    <property type="project" value="UniProtKB-KW"/>
</dbReference>
<name>A0A6V8N3B0_9BACT</name>
<dbReference type="InterPro" id="IPR029016">
    <property type="entry name" value="GAF-like_dom_sf"/>
</dbReference>
<keyword evidence="2" id="KW-0808">Transferase</keyword>
<dbReference type="Gene3D" id="3.30.450.40">
    <property type="match status" value="1"/>
</dbReference>
<evidence type="ECO:0000259" key="1">
    <source>
        <dbReference type="PROSITE" id="PS51832"/>
    </source>
</evidence>
<dbReference type="CDD" id="cd00077">
    <property type="entry name" value="HDc"/>
    <property type="match status" value="1"/>
</dbReference>
<reference evidence="3" key="1">
    <citation type="submission" date="2020-06" db="EMBL/GenBank/DDBJ databases">
        <title>Draft genomic sequecing of Geomonas sp. Red745.</title>
        <authorList>
            <person name="Itoh H."/>
            <person name="Xu Z.X."/>
            <person name="Ushijima N."/>
            <person name="Masuda Y."/>
            <person name="Shiratori Y."/>
            <person name="Senoo K."/>
        </authorList>
    </citation>
    <scope>NUCLEOTIDE SEQUENCE [LARGE SCALE GENOMIC DNA]</scope>
    <source>
        <strain evidence="3">Red745</strain>
    </source>
</reference>
<dbReference type="SMART" id="SM00065">
    <property type="entry name" value="GAF"/>
    <property type="match status" value="1"/>
</dbReference>
<sequence length="660" mass="73581">MDVIDEDKPLYNSRIIDTYVKFIKSTYPFVNVAELLESAGMHPYQVDDHGHWFTQAQVNAFHERASRMTGNPNLSREAGRYAAAPETNGGMRQYILGMVGPAMVYELINKASSVFTRSAVYASRRISTNMVEITVTPKPGVQERKFQCDNRTGIFEAIAMVFQKKMPHIDHPECIFKGGETCRYLVSWENATIPTWEKGRTLLVGLTVLTAGLALLVDPMAALKSFPAISAAAALLYVVFRLKREKQSLIDRLDAFQDSSDKLLDQINLNYNIARVTNEIGHAISRQNSVDDILASVVQVLEERLDYDRGLILLANQSRSKLVFRAGFGYPEATVQALTKTTFHLNRPESQGVFVISMREQKPFLVNNINELDGSLSLRSLEFARKLGSQSFICCPIICEGESVGILAVDNLKSKRPLLQSDISLLMGIAPVIGISIHNANLLDAKFAQFSSFLKVLAASIDARDPLTAGHSEKVTEYSVEICHELGLPPAEVEMIRVAALLHDYGKIGVPDAILKKNGKLTDLEYEIVKTHSYKTRDILDQVNFEGIYKQVPEIAGAHHEKVDGTGYPRGLKGKDIPLGAKIIAVADFYEAVTSLRHYREPMHVEDAFRLLRDGIGSHFDKRVVESLITCRQRARAAANEEIQELQETGLRPRQEMMGV</sequence>
<dbReference type="SUPFAM" id="SSF109604">
    <property type="entry name" value="HD-domain/PDEase-like"/>
    <property type="match status" value="1"/>
</dbReference>
<keyword evidence="3" id="KW-1185">Reference proteome</keyword>
<gene>
    <name evidence="2" type="ORF">GMLC_00330</name>
</gene>
<dbReference type="Pfam" id="PF13487">
    <property type="entry name" value="HD_5"/>
    <property type="match status" value="1"/>
</dbReference>
<dbReference type="InterPro" id="IPR037522">
    <property type="entry name" value="HD_GYP_dom"/>
</dbReference>
<dbReference type="Pfam" id="PF01590">
    <property type="entry name" value="GAF"/>
    <property type="match status" value="1"/>
</dbReference>
<dbReference type="SMART" id="SM00471">
    <property type="entry name" value="HDc"/>
    <property type="match status" value="1"/>
</dbReference>
<keyword evidence="2" id="KW-0418">Kinase</keyword>
<dbReference type="EMBL" id="BLXZ01000001">
    <property type="protein sequence ID" value="GFO66454.1"/>
    <property type="molecule type" value="Genomic_DNA"/>
</dbReference>
<feature type="domain" description="HD-GYP" evidence="1">
    <location>
        <begin position="446"/>
        <end position="644"/>
    </location>
</feature>